<sequence length="131" mass="14345">MQVLRCTRPARVLNGLFSNSLCERTRSFASTPAAREAAGVPWFVDPNPQALGQRQPPPHMPARPIAAPPVPEDAPEVLKTLHAELLQSPHLEASELVVKPRRASHPRTASARCPASRKEEAGWNLPRGVRL</sequence>
<dbReference type="EMBL" id="JANKHO010000978">
    <property type="protein sequence ID" value="KAJ3504669.1"/>
    <property type="molecule type" value="Genomic_DNA"/>
</dbReference>
<reference evidence="2" key="1">
    <citation type="submission" date="2022-07" db="EMBL/GenBank/DDBJ databases">
        <title>Genome Sequence of Agrocybe chaxingu.</title>
        <authorList>
            <person name="Buettner E."/>
        </authorList>
    </citation>
    <scope>NUCLEOTIDE SEQUENCE</scope>
    <source>
        <strain evidence="2">MP-N11</strain>
    </source>
</reference>
<feature type="compositionally biased region" description="Pro residues" evidence="1">
    <location>
        <begin position="55"/>
        <end position="72"/>
    </location>
</feature>
<gene>
    <name evidence="2" type="ORF">NLJ89_g7816</name>
</gene>
<name>A0A9W8K3M7_9AGAR</name>
<proteinExistence type="predicted"/>
<evidence type="ECO:0000256" key="1">
    <source>
        <dbReference type="SAM" id="MobiDB-lite"/>
    </source>
</evidence>
<accession>A0A9W8K3M7</accession>
<dbReference type="Proteomes" id="UP001148786">
    <property type="component" value="Unassembled WGS sequence"/>
</dbReference>
<evidence type="ECO:0000313" key="2">
    <source>
        <dbReference type="EMBL" id="KAJ3504669.1"/>
    </source>
</evidence>
<evidence type="ECO:0000313" key="3">
    <source>
        <dbReference type="Proteomes" id="UP001148786"/>
    </source>
</evidence>
<comment type="caution">
    <text evidence="2">The sequence shown here is derived from an EMBL/GenBank/DDBJ whole genome shotgun (WGS) entry which is preliminary data.</text>
</comment>
<organism evidence="2 3">
    <name type="scientific">Agrocybe chaxingu</name>
    <dbReference type="NCBI Taxonomy" id="84603"/>
    <lineage>
        <taxon>Eukaryota</taxon>
        <taxon>Fungi</taxon>
        <taxon>Dikarya</taxon>
        <taxon>Basidiomycota</taxon>
        <taxon>Agaricomycotina</taxon>
        <taxon>Agaricomycetes</taxon>
        <taxon>Agaricomycetidae</taxon>
        <taxon>Agaricales</taxon>
        <taxon>Agaricineae</taxon>
        <taxon>Strophariaceae</taxon>
        <taxon>Agrocybe</taxon>
    </lineage>
</organism>
<dbReference type="AlphaFoldDB" id="A0A9W8K3M7"/>
<dbReference type="OrthoDB" id="21330at2759"/>
<feature type="region of interest" description="Disordered" evidence="1">
    <location>
        <begin position="40"/>
        <end position="72"/>
    </location>
</feature>
<keyword evidence="3" id="KW-1185">Reference proteome</keyword>
<feature type="region of interest" description="Disordered" evidence="1">
    <location>
        <begin position="98"/>
        <end position="131"/>
    </location>
</feature>
<protein>
    <submittedName>
        <fullName evidence="2">Uncharacterized protein</fullName>
    </submittedName>
</protein>